<dbReference type="Pfam" id="PF01381">
    <property type="entry name" value="HTH_3"/>
    <property type="match status" value="1"/>
</dbReference>
<dbReference type="CDD" id="cd00093">
    <property type="entry name" value="HTH_XRE"/>
    <property type="match status" value="1"/>
</dbReference>
<dbReference type="PROSITE" id="PS50943">
    <property type="entry name" value="HTH_CROC1"/>
    <property type="match status" value="1"/>
</dbReference>
<dbReference type="Proteomes" id="UP000326951">
    <property type="component" value="Chromosome"/>
</dbReference>
<accession>A0A5K7X5T1</accession>
<feature type="domain" description="HTH cro/C1-type" evidence="2">
    <location>
        <begin position="9"/>
        <end position="63"/>
    </location>
</feature>
<name>A0A5K7X5T1_9BACL</name>
<evidence type="ECO:0000313" key="4">
    <source>
        <dbReference type="Proteomes" id="UP000326951"/>
    </source>
</evidence>
<dbReference type="GO" id="GO:0003677">
    <property type="term" value="F:DNA binding"/>
    <property type="evidence" value="ECO:0007669"/>
    <property type="project" value="UniProtKB-KW"/>
</dbReference>
<dbReference type="InterPro" id="IPR010982">
    <property type="entry name" value="Lambda_DNA-bd_dom_sf"/>
</dbReference>
<proteinExistence type="predicted"/>
<gene>
    <name evidence="3" type="ORF">St703_19010</name>
</gene>
<dbReference type="SUPFAM" id="SSF47413">
    <property type="entry name" value="lambda repressor-like DNA-binding domains"/>
    <property type="match status" value="1"/>
</dbReference>
<sequence length="82" mass="9577">MLRFNVKRVKAERIARGITQERMAEILGISRAQYIRKENGKRPIAVDELTVICDSLKITREHVLIFFVNDVDNRLHVEKEVS</sequence>
<dbReference type="InterPro" id="IPR001387">
    <property type="entry name" value="Cro/C1-type_HTH"/>
</dbReference>
<evidence type="ECO:0000313" key="3">
    <source>
        <dbReference type="EMBL" id="BBN99196.1"/>
    </source>
</evidence>
<dbReference type="EMBL" id="AP021853">
    <property type="protein sequence ID" value="BBN99196.1"/>
    <property type="molecule type" value="Genomic_DNA"/>
</dbReference>
<evidence type="ECO:0000259" key="2">
    <source>
        <dbReference type="PROSITE" id="PS50943"/>
    </source>
</evidence>
<organism evidence="3 4">
    <name type="scientific">Sporolactobacillus terrae</name>
    <dbReference type="NCBI Taxonomy" id="269673"/>
    <lineage>
        <taxon>Bacteria</taxon>
        <taxon>Bacillati</taxon>
        <taxon>Bacillota</taxon>
        <taxon>Bacilli</taxon>
        <taxon>Bacillales</taxon>
        <taxon>Sporolactobacillaceae</taxon>
        <taxon>Sporolactobacillus</taxon>
    </lineage>
</organism>
<dbReference type="RefSeq" id="WP_152080572.1">
    <property type="nucleotide sequence ID" value="NZ_AP021853.1"/>
</dbReference>
<dbReference type="SMART" id="SM00530">
    <property type="entry name" value="HTH_XRE"/>
    <property type="match status" value="1"/>
</dbReference>
<dbReference type="PANTHER" id="PTHR46558:SF4">
    <property type="entry name" value="DNA-BIDING PHAGE PROTEIN"/>
    <property type="match status" value="1"/>
</dbReference>
<evidence type="ECO:0000256" key="1">
    <source>
        <dbReference type="ARBA" id="ARBA00023125"/>
    </source>
</evidence>
<dbReference type="AlphaFoldDB" id="A0A5K7X5T1"/>
<keyword evidence="1" id="KW-0238">DNA-binding</keyword>
<protein>
    <recommendedName>
        <fullName evidence="2">HTH cro/C1-type domain-containing protein</fullName>
    </recommendedName>
</protein>
<reference evidence="3 4" key="1">
    <citation type="submission" date="2019-09" db="EMBL/GenBank/DDBJ databases">
        <title>Complete genome sequence of Sporolactobacillus terrae 70-3.</title>
        <authorList>
            <person name="Tanaka N."/>
            <person name="Shiwa Y."/>
            <person name="Fujita N."/>
            <person name="Tanasupawat S."/>
        </authorList>
    </citation>
    <scope>NUCLEOTIDE SEQUENCE [LARGE SCALE GENOMIC DNA]</scope>
    <source>
        <strain evidence="3 4">70-3</strain>
    </source>
</reference>
<dbReference type="Gene3D" id="1.10.260.40">
    <property type="entry name" value="lambda repressor-like DNA-binding domains"/>
    <property type="match status" value="1"/>
</dbReference>
<dbReference type="PANTHER" id="PTHR46558">
    <property type="entry name" value="TRACRIPTIONAL REGULATORY PROTEIN-RELATED-RELATED"/>
    <property type="match status" value="1"/>
</dbReference>